<feature type="compositionally biased region" description="Polar residues" evidence="19">
    <location>
        <begin position="407"/>
        <end position="416"/>
    </location>
</feature>
<feature type="region of interest" description="Disordered" evidence="19">
    <location>
        <begin position="306"/>
        <end position="344"/>
    </location>
</feature>
<evidence type="ECO:0000256" key="3">
    <source>
        <dbReference type="ARBA" id="ARBA00004170"/>
    </source>
</evidence>
<dbReference type="Gene3D" id="3.60.20.10">
    <property type="entry name" value="Glutamine Phosphoribosylpyrophosphate, subunit 1, domain 1"/>
    <property type="match status" value="1"/>
</dbReference>
<evidence type="ECO:0000256" key="1">
    <source>
        <dbReference type="ARBA" id="ARBA00001198"/>
    </source>
</evidence>
<dbReference type="CDD" id="cd13284">
    <property type="entry name" value="PH_OSBP_ORP4"/>
    <property type="match status" value="1"/>
</dbReference>
<evidence type="ECO:0000256" key="4">
    <source>
        <dbReference type="ARBA" id="ARBA00008842"/>
    </source>
</evidence>
<evidence type="ECO:0000256" key="15">
    <source>
        <dbReference type="ARBA" id="ARBA00023242"/>
    </source>
</evidence>
<dbReference type="GO" id="GO:0005829">
    <property type="term" value="C:cytosol"/>
    <property type="evidence" value="ECO:0007669"/>
    <property type="project" value="TreeGrafter"/>
</dbReference>
<sequence>MSDAGNRDQYKGWLYKWTNYIRGYQKRWFVLQNGLLSYYRNHAEMAHTCRGTINLANAQILPYDSCTFIIKNSGTQTFHLKAPTEVDRQKWVTALELARSKALSAMAADTGSEDGEINMGTDSKEVEQLIAQIDQKLTDLRNFSQTLNHNGETLSRLLSEFENRRQPVGEGPGEDTLVKALKERTAMQKIMLNAMLNSCKDVGDFLANEGKRWKRLLEYERGQRQQLQDMVEQLAKQHSSLEKKIISQEGLSCSHPGFPSGSGTQQRGTLKRGGAASDDSDEEFHDAEENLGLEENQQVIKISLPNTTPSAASAGGLSTSPTDQGVAAPGGSSSNASSSGGGVSDINAANKEAFADDYESDVSYEEDEEEVKARRRDSRQLKVILNKRSQPSMRKQKPQQQEQQQQRLSGISQDSAKSAVATRPSSSIRVRRSAIPERPNYSLNLWSIMKNCIGKELSKIPMPVNFSEPLSMLQRITEELEYSNCLDKAAQAADQWEQLAYVAAYTISAYSTTTVRSAKPFNPLLGETYEFDRTEDLGWRSLAEQVSHHPPAAAFHVESKAGWTTWQEFTMSSKFRGKYLSIIPQGVAHLLFKQSGNHYTWRKVTSTVHNIIVGKLWIDNHGDMDIVNHTTGDICRLTYKPYSYFSRETPRKVTGVITDKTGVTRYVITGTWDDLIEGARVLKVDDSKAKQVAETKPAVVLWKRNPILPNAERMYNFTKFAMELNEPEEGVAPTDSRLRPDQRLMEEGRWDDANKEKVRLEEKQRAKRRQNEADAEAASSAGHGSSDHQAAWFKPKKDPISGGTIHCFTGEYWDCKQRSEWSNSVAADEIHDEKKNDLIFLVFQLKLSSMAMLEEPSCPGFVFDNVLRNQHLLAKCGGGSQADAAASSTSALPRAKKTGTTIVGCVFNGGVVLGADTRATEGNIVADKDCSKIHYISDRIYCCGAGTAADTEMVTRQISAQICLHRLSTGRLPRVITAKQLLKDYLFRYQGYIGAALVIGGVDYQGPHLYSVAPHGSVDCAPYITMGSGSLAAMAVFESRFKPDLDQGQAVQLVRDAILAGIFNDLGSGSNVDVCIIRQDGVEYLRPYLRANEKGQRAAVYRGGKPAVLRTDRRPVLADIISTRIIRDSGAAQAAGETPMET</sequence>
<evidence type="ECO:0000256" key="6">
    <source>
        <dbReference type="ARBA" id="ARBA00022490"/>
    </source>
</evidence>
<keyword evidence="8" id="KW-0645">Protease</keyword>
<keyword evidence="9" id="KW-0888">Threonine protease</keyword>
<protein>
    <recommendedName>
        <fullName evidence="17">Oxysterol-binding protein</fullName>
    </recommendedName>
</protein>
<evidence type="ECO:0000259" key="20">
    <source>
        <dbReference type="PROSITE" id="PS50003"/>
    </source>
</evidence>
<dbReference type="SUPFAM" id="SSF144000">
    <property type="entry name" value="Oxysterol-binding protein-like"/>
    <property type="match status" value="1"/>
</dbReference>
<feature type="compositionally biased region" description="Basic and acidic residues" evidence="19">
    <location>
        <begin position="736"/>
        <end position="772"/>
    </location>
</feature>
<feature type="compositionally biased region" description="Low complexity" evidence="19">
    <location>
        <begin position="325"/>
        <end position="338"/>
    </location>
</feature>
<dbReference type="FunFam" id="3.60.20.10:FF:000005">
    <property type="entry name" value="Proteasome subunit beta type-2"/>
    <property type="match status" value="1"/>
</dbReference>
<accession>A0A1I8GRA1</accession>
<evidence type="ECO:0000256" key="11">
    <source>
        <dbReference type="ARBA" id="ARBA00022942"/>
    </source>
</evidence>
<name>A0A1I8GRA1_9PLAT</name>
<evidence type="ECO:0000256" key="19">
    <source>
        <dbReference type="SAM" id="MobiDB-lite"/>
    </source>
</evidence>
<dbReference type="GO" id="GO:0097038">
    <property type="term" value="C:perinuclear endoplasmic reticulum"/>
    <property type="evidence" value="ECO:0007669"/>
    <property type="project" value="TreeGrafter"/>
</dbReference>
<feature type="region of interest" description="Disordered" evidence="19">
    <location>
        <begin position="726"/>
        <end position="795"/>
    </location>
</feature>
<proteinExistence type="inferred from homology"/>
<dbReference type="Pfam" id="PF00227">
    <property type="entry name" value="Proteasome"/>
    <property type="match status" value="1"/>
</dbReference>
<dbReference type="Proteomes" id="UP000095280">
    <property type="component" value="Unplaced"/>
</dbReference>
<dbReference type="GO" id="GO:0004298">
    <property type="term" value="F:threonine-type endopeptidase activity"/>
    <property type="evidence" value="ECO:0007669"/>
    <property type="project" value="UniProtKB-KW"/>
</dbReference>
<dbReference type="WBParaSite" id="maker-uti_cns_0002856-snap-gene-0.14-mRNA-1">
    <property type="protein sequence ID" value="maker-uti_cns_0002856-snap-gene-0.14-mRNA-1"/>
    <property type="gene ID" value="maker-uti_cns_0002856-snap-gene-0.14"/>
</dbReference>
<dbReference type="PROSITE" id="PS50003">
    <property type="entry name" value="PH_DOMAIN"/>
    <property type="match status" value="1"/>
</dbReference>
<comment type="catalytic activity">
    <reaction evidence="1">
        <text>Cleavage of peptide bonds with very broad specificity.</text>
        <dbReference type="EC" id="3.4.25.1"/>
    </reaction>
</comment>
<dbReference type="InterPro" id="IPR018494">
    <property type="entry name" value="Oxysterol-bd_CS"/>
</dbReference>
<organism evidence="21 22">
    <name type="scientific">Macrostomum lignano</name>
    <dbReference type="NCBI Taxonomy" id="282301"/>
    <lineage>
        <taxon>Eukaryota</taxon>
        <taxon>Metazoa</taxon>
        <taxon>Spiralia</taxon>
        <taxon>Lophotrochozoa</taxon>
        <taxon>Platyhelminthes</taxon>
        <taxon>Rhabditophora</taxon>
        <taxon>Macrostomorpha</taxon>
        <taxon>Macrostomida</taxon>
        <taxon>Macrostomidae</taxon>
        <taxon>Macrostomum</taxon>
    </lineage>
</organism>
<dbReference type="GO" id="GO:0006869">
    <property type="term" value="P:lipid transport"/>
    <property type="evidence" value="ECO:0007669"/>
    <property type="project" value="UniProtKB-KW"/>
</dbReference>
<evidence type="ECO:0000313" key="21">
    <source>
        <dbReference type="Proteomes" id="UP000095280"/>
    </source>
</evidence>
<dbReference type="Pfam" id="PF01237">
    <property type="entry name" value="Oxysterol_BP"/>
    <property type="match status" value="1"/>
</dbReference>
<evidence type="ECO:0000256" key="10">
    <source>
        <dbReference type="ARBA" id="ARBA00022801"/>
    </source>
</evidence>
<dbReference type="SUPFAM" id="SSF50729">
    <property type="entry name" value="PH domain-like"/>
    <property type="match status" value="1"/>
</dbReference>
<dbReference type="PANTHER" id="PTHR10972">
    <property type="entry name" value="OXYSTEROL-BINDING PROTEIN-RELATED"/>
    <property type="match status" value="1"/>
</dbReference>
<evidence type="ECO:0000256" key="8">
    <source>
        <dbReference type="ARBA" id="ARBA00022670"/>
    </source>
</evidence>
<dbReference type="AlphaFoldDB" id="A0A1I8GRA1"/>
<comment type="subcellular location">
    <subcellularLocation>
        <location evidence="3">Membrane</location>
        <topology evidence="3">Peripheral membrane protein</topology>
    </subcellularLocation>
    <subcellularLocation>
        <location evidence="2">Nucleus</location>
    </subcellularLocation>
</comment>
<evidence type="ECO:0000256" key="17">
    <source>
        <dbReference type="RuleBase" id="RU003845"/>
    </source>
</evidence>
<dbReference type="GO" id="GO:0032934">
    <property type="term" value="F:sterol binding"/>
    <property type="evidence" value="ECO:0007669"/>
    <property type="project" value="TreeGrafter"/>
</dbReference>
<feature type="compositionally biased region" description="Polar residues" evidence="19">
    <location>
        <begin position="306"/>
        <end position="323"/>
    </location>
</feature>
<keyword evidence="18" id="KW-0175">Coiled coil</keyword>
<dbReference type="GO" id="GO:0005886">
    <property type="term" value="C:plasma membrane"/>
    <property type="evidence" value="ECO:0007669"/>
    <property type="project" value="TreeGrafter"/>
</dbReference>
<evidence type="ECO:0000256" key="18">
    <source>
        <dbReference type="SAM" id="Coils"/>
    </source>
</evidence>
<keyword evidence="13" id="KW-0446">Lipid-binding</keyword>
<dbReference type="InterPro" id="IPR029055">
    <property type="entry name" value="Ntn_hydrolases_N"/>
</dbReference>
<evidence type="ECO:0000256" key="14">
    <source>
        <dbReference type="ARBA" id="ARBA00023136"/>
    </source>
</evidence>
<dbReference type="InterPro" id="IPR000648">
    <property type="entry name" value="Oxysterol-bd"/>
</dbReference>
<keyword evidence="14" id="KW-0472">Membrane</keyword>
<evidence type="ECO:0000256" key="5">
    <source>
        <dbReference type="ARBA" id="ARBA00022448"/>
    </source>
</evidence>
<evidence type="ECO:0000256" key="2">
    <source>
        <dbReference type="ARBA" id="ARBA00004123"/>
    </source>
</evidence>
<dbReference type="GO" id="GO:0051603">
    <property type="term" value="P:proteolysis involved in protein catabolic process"/>
    <property type="evidence" value="ECO:0007669"/>
    <property type="project" value="InterPro"/>
</dbReference>
<feature type="compositionally biased region" description="Acidic residues" evidence="19">
    <location>
        <begin position="358"/>
        <end position="370"/>
    </location>
</feature>
<keyword evidence="21" id="KW-1185">Reference proteome</keyword>
<evidence type="ECO:0000256" key="9">
    <source>
        <dbReference type="ARBA" id="ARBA00022698"/>
    </source>
</evidence>
<dbReference type="InterPro" id="IPR023333">
    <property type="entry name" value="Proteasome_suB-type"/>
</dbReference>
<dbReference type="GO" id="GO:0005634">
    <property type="term" value="C:nucleus"/>
    <property type="evidence" value="ECO:0007669"/>
    <property type="project" value="UniProtKB-SubCell"/>
</dbReference>
<dbReference type="PANTHER" id="PTHR10972:SF205">
    <property type="entry name" value="OXYSTEROL-BINDING PROTEIN 1"/>
    <property type="match status" value="1"/>
</dbReference>
<dbReference type="SMART" id="SM00233">
    <property type="entry name" value="PH"/>
    <property type="match status" value="1"/>
</dbReference>
<dbReference type="Pfam" id="PF00169">
    <property type="entry name" value="PH"/>
    <property type="match status" value="1"/>
</dbReference>
<dbReference type="PROSITE" id="PS01013">
    <property type="entry name" value="OSBP"/>
    <property type="match status" value="1"/>
</dbReference>
<dbReference type="FunFam" id="2.40.160.120:FF:000003">
    <property type="entry name" value="Oxysterol-binding protein"/>
    <property type="match status" value="1"/>
</dbReference>
<evidence type="ECO:0000256" key="16">
    <source>
        <dbReference type="RuleBase" id="RU003844"/>
    </source>
</evidence>
<dbReference type="GO" id="GO:0005839">
    <property type="term" value="C:proteasome core complex"/>
    <property type="evidence" value="ECO:0007669"/>
    <property type="project" value="InterPro"/>
</dbReference>
<dbReference type="CDD" id="cd03763">
    <property type="entry name" value="proteasome_beta_type_7"/>
    <property type="match status" value="1"/>
</dbReference>
<dbReference type="InterPro" id="IPR001353">
    <property type="entry name" value="Proteasome_sua/b"/>
</dbReference>
<keyword evidence="12 17" id="KW-0445">Lipid transport</keyword>
<evidence type="ECO:0000256" key="12">
    <source>
        <dbReference type="ARBA" id="ARBA00023055"/>
    </source>
</evidence>
<feature type="coiled-coil region" evidence="18">
    <location>
        <begin position="217"/>
        <end position="244"/>
    </location>
</feature>
<dbReference type="Gene3D" id="2.40.160.120">
    <property type="match status" value="1"/>
</dbReference>
<dbReference type="Gene3D" id="2.30.29.30">
    <property type="entry name" value="Pleckstrin-homology domain (PH domain)/Phosphotyrosine-binding domain (PTB)"/>
    <property type="match status" value="1"/>
</dbReference>
<keyword evidence="7" id="KW-0597">Phosphoprotein</keyword>
<evidence type="ECO:0000256" key="7">
    <source>
        <dbReference type="ARBA" id="ARBA00022553"/>
    </source>
</evidence>
<evidence type="ECO:0000313" key="22">
    <source>
        <dbReference type="WBParaSite" id="maker-uti_cns_0002856-snap-gene-0.14-mRNA-1"/>
    </source>
</evidence>
<feature type="compositionally biased region" description="Low complexity" evidence="19">
    <location>
        <begin position="776"/>
        <end position="791"/>
    </location>
</feature>
<dbReference type="InterPro" id="IPR011993">
    <property type="entry name" value="PH-like_dom_sf"/>
</dbReference>
<evidence type="ECO:0000256" key="13">
    <source>
        <dbReference type="ARBA" id="ARBA00023121"/>
    </source>
</evidence>
<keyword evidence="11" id="KW-0647">Proteasome</keyword>
<keyword evidence="15" id="KW-0539">Nucleus</keyword>
<feature type="region of interest" description="Disordered" evidence="19">
    <location>
        <begin position="251"/>
        <end position="285"/>
    </location>
</feature>
<feature type="region of interest" description="Disordered" evidence="19">
    <location>
        <begin position="358"/>
        <end position="427"/>
    </location>
</feature>
<dbReference type="InterPro" id="IPR037239">
    <property type="entry name" value="OSBP_sf"/>
</dbReference>
<reference evidence="22" key="1">
    <citation type="submission" date="2016-11" db="UniProtKB">
        <authorList>
            <consortium name="WormBaseParasite"/>
        </authorList>
    </citation>
    <scope>IDENTIFICATION</scope>
</reference>
<dbReference type="InterPro" id="IPR001849">
    <property type="entry name" value="PH_domain"/>
</dbReference>
<feature type="domain" description="PH" evidence="20">
    <location>
        <begin position="7"/>
        <end position="100"/>
    </location>
</feature>
<keyword evidence="6" id="KW-0963">Cytoplasm</keyword>
<dbReference type="PROSITE" id="PS51476">
    <property type="entry name" value="PROTEASOME_BETA_2"/>
    <property type="match status" value="1"/>
</dbReference>
<keyword evidence="5 17" id="KW-0813">Transport</keyword>
<keyword evidence="10" id="KW-0378">Hydrolase</keyword>
<comment type="similarity">
    <text evidence="4 16">Belongs to the OSBP family.</text>
</comment>
<dbReference type="SUPFAM" id="SSF56235">
    <property type="entry name" value="N-terminal nucleophile aminohydrolases (Ntn hydrolases)"/>
    <property type="match status" value="1"/>
</dbReference>